<keyword evidence="2" id="KW-1133">Transmembrane helix</keyword>
<keyword evidence="2" id="KW-0472">Membrane</keyword>
<dbReference type="SUPFAM" id="SSF54523">
    <property type="entry name" value="Pili subunits"/>
    <property type="match status" value="1"/>
</dbReference>
<organism evidence="3 4">
    <name type="scientific">Ramlibacter cellulosilyticus</name>
    <dbReference type="NCBI Taxonomy" id="2764187"/>
    <lineage>
        <taxon>Bacteria</taxon>
        <taxon>Pseudomonadati</taxon>
        <taxon>Pseudomonadota</taxon>
        <taxon>Betaproteobacteria</taxon>
        <taxon>Burkholderiales</taxon>
        <taxon>Comamonadaceae</taxon>
        <taxon>Ramlibacter</taxon>
    </lineage>
</organism>
<comment type="similarity">
    <text evidence="1">Belongs to the N-Me-Phe pilin family.</text>
</comment>
<proteinExistence type="inferred from homology"/>
<keyword evidence="2" id="KW-0812">Transmembrane</keyword>
<dbReference type="GO" id="GO:0009289">
    <property type="term" value="C:pilus"/>
    <property type="evidence" value="ECO:0007669"/>
    <property type="project" value="InterPro"/>
</dbReference>
<name>A0A923MP82_9BURK</name>
<dbReference type="RefSeq" id="WP_187075474.1">
    <property type="nucleotide sequence ID" value="NZ_JACORT010000002.1"/>
</dbReference>
<reference evidence="3" key="1">
    <citation type="submission" date="2020-08" db="EMBL/GenBank/DDBJ databases">
        <title>Ramlibacter sp. USB13 16S ribosomal RNA gene genome sequencing and assembly.</title>
        <authorList>
            <person name="Kang M."/>
        </authorList>
    </citation>
    <scope>NUCLEOTIDE SEQUENCE</scope>
    <source>
        <strain evidence="3">USB13</strain>
    </source>
</reference>
<protein>
    <submittedName>
        <fullName evidence="3">Pilin</fullName>
    </submittedName>
</protein>
<dbReference type="Pfam" id="PF00114">
    <property type="entry name" value="Pilin"/>
    <property type="match status" value="1"/>
</dbReference>
<feature type="transmembrane region" description="Helical" evidence="2">
    <location>
        <begin position="6"/>
        <end position="30"/>
    </location>
</feature>
<dbReference type="Proteomes" id="UP000608513">
    <property type="component" value="Unassembled WGS sequence"/>
</dbReference>
<dbReference type="Gene3D" id="3.30.700.10">
    <property type="entry name" value="Glycoprotein, Type 4 Pilin"/>
    <property type="match status" value="1"/>
</dbReference>
<dbReference type="AlphaFoldDB" id="A0A923MP82"/>
<evidence type="ECO:0000313" key="3">
    <source>
        <dbReference type="EMBL" id="MBC5782723.1"/>
    </source>
</evidence>
<dbReference type="GO" id="GO:0007155">
    <property type="term" value="P:cell adhesion"/>
    <property type="evidence" value="ECO:0007669"/>
    <property type="project" value="InterPro"/>
</dbReference>
<comment type="caution">
    <text evidence="3">The sequence shown here is derived from an EMBL/GenBank/DDBJ whole genome shotgun (WGS) entry which is preliminary data.</text>
</comment>
<evidence type="ECO:0000256" key="1">
    <source>
        <dbReference type="ARBA" id="ARBA00005233"/>
    </source>
</evidence>
<evidence type="ECO:0000313" key="4">
    <source>
        <dbReference type="Proteomes" id="UP000608513"/>
    </source>
</evidence>
<dbReference type="EMBL" id="JACORT010000002">
    <property type="protein sequence ID" value="MBC5782723.1"/>
    <property type="molecule type" value="Genomic_DNA"/>
</dbReference>
<dbReference type="InterPro" id="IPR001082">
    <property type="entry name" value="Pilin"/>
</dbReference>
<dbReference type="InterPro" id="IPR045584">
    <property type="entry name" value="Pilin-like"/>
</dbReference>
<gene>
    <name evidence="3" type="ORF">H8N03_07180</name>
</gene>
<evidence type="ECO:0000256" key="2">
    <source>
        <dbReference type="SAM" id="Phobius"/>
    </source>
</evidence>
<accession>A0A923MP82</accession>
<sequence length="166" mass="17668">MGRRNQAGFSIVEVVITACVVAVLSSVALTQYREFTRRAKVSEVVLAGNQCKTMVSEAYPVRDTAPPAGGWGCETASAGTKYAGAVRTSSNGVIRVTIENVEPLLNGRHVFFVPSKPGSDAGLVTPNDLGVSVRAWICGSDWEPARNSLPANCRIDTTTFASDDFE</sequence>
<keyword evidence="4" id="KW-1185">Reference proteome</keyword>